<feature type="domain" description="Pyridoxamine 5'-phosphate oxidase N-terminal" evidence="6">
    <location>
        <begin position="17"/>
        <end position="125"/>
    </location>
</feature>
<feature type="binding site" evidence="5">
    <location>
        <position position="62"/>
    </location>
    <ligand>
        <name>FMN</name>
        <dbReference type="ChEBI" id="CHEBI:58210"/>
    </ligand>
</feature>
<dbReference type="InterPro" id="IPR012349">
    <property type="entry name" value="Split_barrel_FMN-bd"/>
</dbReference>
<organism evidence="8 9">
    <name type="scientific">Winogradskyella ouciana</name>
    <dbReference type="NCBI Taxonomy" id="2608631"/>
    <lineage>
        <taxon>Bacteria</taxon>
        <taxon>Pseudomonadati</taxon>
        <taxon>Bacteroidota</taxon>
        <taxon>Flavobacteriia</taxon>
        <taxon>Flavobacteriales</taxon>
        <taxon>Flavobacteriaceae</taxon>
        <taxon>Winogradskyella</taxon>
    </lineage>
</organism>
<dbReference type="InterPro" id="IPR019576">
    <property type="entry name" value="Pyridoxamine_oxidase_dimer_C"/>
</dbReference>
<proteinExistence type="inferred from homology"/>
<dbReference type="SUPFAM" id="SSF50475">
    <property type="entry name" value="FMN-binding split barrel"/>
    <property type="match status" value="1"/>
</dbReference>
<evidence type="ECO:0000256" key="2">
    <source>
        <dbReference type="ARBA" id="ARBA00022630"/>
    </source>
</evidence>
<feature type="domain" description="Pyridoxine 5'-phosphate oxidase dimerisation C-terminal" evidence="7">
    <location>
        <begin position="151"/>
        <end position="191"/>
    </location>
</feature>
<dbReference type="NCBIfam" id="NF004231">
    <property type="entry name" value="PRK05679.1"/>
    <property type="match status" value="1"/>
</dbReference>
<keyword evidence="9" id="KW-1185">Reference proteome</keyword>
<protein>
    <submittedName>
        <fullName evidence="8">Pyridoxamine 5'-phosphate oxidase</fullName>
        <ecNumber evidence="8">1.4.3.5</ecNumber>
    </submittedName>
</protein>
<evidence type="ECO:0000259" key="6">
    <source>
        <dbReference type="Pfam" id="PF01243"/>
    </source>
</evidence>
<dbReference type="EMBL" id="WJYA01000004">
    <property type="protein sequence ID" value="MTE26152.1"/>
    <property type="molecule type" value="Genomic_DNA"/>
</dbReference>
<keyword evidence="4 8" id="KW-0560">Oxidoreductase</keyword>
<dbReference type="AlphaFoldDB" id="A0A7K1GA27"/>
<name>A0A7K1GA27_9FLAO</name>
<keyword evidence="2" id="KW-0285">Flavoprotein</keyword>
<comment type="cofactor">
    <cofactor evidence="5">
        <name>FMN</name>
        <dbReference type="ChEBI" id="CHEBI:58210"/>
    </cofactor>
    <text evidence="5">Binds 1 FMN per subunit.</text>
</comment>
<feature type="binding site" evidence="5">
    <location>
        <position position="61"/>
    </location>
    <ligand>
        <name>FMN</name>
        <dbReference type="ChEBI" id="CHEBI:58210"/>
    </ligand>
</feature>
<dbReference type="InterPro" id="IPR011576">
    <property type="entry name" value="Pyridox_Oxase_N"/>
</dbReference>
<dbReference type="Gene3D" id="2.30.110.10">
    <property type="entry name" value="Electron Transport, Fmn-binding Protein, Chain A"/>
    <property type="match status" value="1"/>
</dbReference>
<dbReference type="PANTHER" id="PTHR10851:SF0">
    <property type="entry name" value="PYRIDOXINE-5'-PHOSPHATE OXIDASE"/>
    <property type="match status" value="1"/>
</dbReference>
<evidence type="ECO:0000256" key="4">
    <source>
        <dbReference type="ARBA" id="ARBA00023002"/>
    </source>
</evidence>
<evidence type="ECO:0000256" key="1">
    <source>
        <dbReference type="ARBA" id="ARBA00007301"/>
    </source>
</evidence>
<feature type="binding site" evidence="5">
    <location>
        <position position="84"/>
    </location>
    <ligand>
        <name>FMN</name>
        <dbReference type="ChEBI" id="CHEBI:58210"/>
    </ligand>
</feature>
<comment type="caution">
    <text evidence="8">The sequence shown here is derived from an EMBL/GenBank/DDBJ whole genome shotgun (WGS) entry which is preliminary data.</text>
</comment>
<evidence type="ECO:0000313" key="8">
    <source>
        <dbReference type="EMBL" id="MTE26152.1"/>
    </source>
</evidence>
<evidence type="ECO:0000256" key="5">
    <source>
        <dbReference type="PIRSR" id="PIRSR000190-2"/>
    </source>
</evidence>
<evidence type="ECO:0000256" key="3">
    <source>
        <dbReference type="ARBA" id="ARBA00022643"/>
    </source>
</evidence>
<dbReference type="PIRSF" id="PIRSF000190">
    <property type="entry name" value="Pyd_amn-ph_oxd"/>
    <property type="match status" value="1"/>
</dbReference>
<accession>A0A7K1GA27</accession>
<feature type="binding site" evidence="5">
    <location>
        <position position="174"/>
    </location>
    <ligand>
        <name>FMN</name>
        <dbReference type="ChEBI" id="CHEBI:58210"/>
    </ligand>
</feature>
<sequence>MNPLEKFKDWYNEETQKSTVRIPSACCLSSIGIDGFPNARMVSLKEVREEKFVVTGPMNSKKGKELLANPKASLIFWWTDTERQIRVQGEAFQIEDELADHYFKDRNKESQIVSAISNQGAEIDDITELMTLFKQRKAECTNTEIERPKDWSGFYIVPKRIEFMEFNKNRFHYRELFTRNNNKWYKVMLQP</sequence>
<gene>
    <name evidence="8" type="primary">pdxH</name>
    <name evidence="8" type="ORF">F1003_04330</name>
</gene>
<dbReference type="EC" id="1.4.3.5" evidence="8"/>
<evidence type="ECO:0000259" key="7">
    <source>
        <dbReference type="Pfam" id="PF10590"/>
    </source>
</evidence>
<dbReference type="Pfam" id="PF10590">
    <property type="entry name" value="PNP_phzG_C"/>
    <property type="match status" value="1"/>
</dbReference>
<reference evidence="8 9" key="1">
    <citation type="submission" date="2019-11" db="EMBL/GenBank/DDBJ databases">
        <title>Winogradskyella ouciana sp. nov., isolated from the hadal seawater of the Mariana Trench.</title>
        <authorList>
            <person name="Liu R."/>
        </authorList>
    </citation>
    <scope>NUCLEOTIDE SEQUENCE [LARGE SCALE GENOMIC DNA]</scope>
    <source>
        <strain evidence="8 9">ZXX205</strain>
    </source>
</reference>
<comment type="similarity">
    <text evidence="1">Belongs to the pyridoxamine 5'-phosphate oxidase family.</text>
</comment>
<dbReference type="Proteomes" id="UP000447545">
    <property type="component" value="Unassembled WGS sequence"/>
</dbReference>
<dbReference type="GO" id="GO:0004733">
    <property type="term" value="F:pyridoxamine phosphate oxidase activity"/>
    <property type="evidence" value="ECO:0007669"/>
    <property type="project" value="UniProtKB-EC"/>
</dbReference>
<feature type="binding site" evidence="5">
    <location>
        <begin position="40"/>
        <end position="45"/>
    </location>
    <ligand>
        <name>FMN</name>
        <dbReference type="ChEBI" id="CHEBI:58210"/>
    </ligand>
</feature>
<dbReference type="InterPro" id="IPR000659">
    <property type="entry name" value="Pyridox_Oxase"/>
</dbReference>
<dbReference type="GO" id="GO:0010181">
    <property type="term" value="F:FMN binding"/>
    <property type="evidence" value="ECO:0007669"/>
    <property type="project" value="InterPro"/>
</dbReference>
<keyword evidence="3 5" id="KW-0288">FMN</keyword>
<evidence type="ECO:0000313" key="9">
    <source>
        <dbReference type="Proteomes" id="UP000447545"/>
    </source>
</evidence>
<dbReference type="Pfam" id="PF01243">
    <property type="entry name" value="PNPOx_N"/>
    <property type="match status" value="1"/>
</dbReference>
<dbReference type="PANTHER" id="PTHR10851">
    <property type="entry name" value="PYRIDOXINE-5-PHOSPHATE OXIDASE"/>
    <property type="match status" value="1"/>
</dbReference>
<dbReference type="GO" id="GO:0008615">
    <property type="term" value="P:pyridoxine biosynthetic process"/>
    <property type="evidence" value="ECO:0007669"/>
    <property type="project" value="InterPro"/>
</dbReference>